<accession>A0A4T0WVA8</accession>
<reference evidence="1 2" key="1">
    <citation type="journal article" date="2019" name="Front. Genet.">
        <title>Whole-Genome Sequencing of the Opportunistic Yeast Pathogen Candida inconspicua Uncovers Its Hybrid Origin.</title>
        <authorList>
            <person name="Mixao V."/>
            <person name="Hansen A.P."/>
            <person name="Saus E."/>
            <person name="Boekhout T."/>
            <person name="Lass-Florl C."/>
            <person name="Gabaldon T."/>
        </authorList>
    </citation>
    <scope>NUCLEOTIDE SEQUENCE [LARGE SCALE GENOMIC DNA]</scope>
    <source>
        <strain evidence="1 2">CBS 180</strain>
    </source>
</reference>
<protein>
    <submittedName>
        <fullName evidence="1">Uncharacterized protein</fullName>
    </submittedName>
</protein>
<proteinExistence type="predicted"/>
<dbReference type="EMBL" id="SELW01000657">
    <property type="protein sequence ID" value="TID14782.1"/>
    <property type="molecule type" value="Genomic_DNA"/>
</dbReference>
<gene>
    <name evidence="1" type="ORF">CANINC_004453</name>
</gene>
<organism evidence="1 2">
    <name type="scientific">Pichia inconspicua</name>
    <dbReference type="NCBI Taxonomy" id="52247"/>
    <lineage>
        <taxon>Eukaryota</taxon>
        <taxon>Fungi</taxon>
        <taxon>Dikarya</taxon>
        <taxon>Ascomycota</taxon>
        <taxon>Saccharomycotina</taxon>
        <taxon>Pichiomycetes</taxon>
        <taxon>Pichiales</taxon>
        <taxon>Pichiaceae</taxon>
        <taxon>Pichia</taxon>
    </lineage>
</organism>
<dbReference type="AlphaFoldDB" id="A0A4T0WVA8"/>
<evidence type="ECO:0000313" key="2">
    <source>
        <dbReference type="Proteomes" id="UP000307173"/>
    </source>
</evidence>
<name>A0A4T0WVA8_9ASCO</name>
<dbReference type="OrthoDB" id="3997549at2759"/>
<comment type="caution">
    <text evidence="1">The sequence shown here is derived from an EMBL/GenBank/DDBJ whole genome shotgun (WGS) entry which is preliminary data.</text>
</comment>
<sequence length="275" mass="31879">MSSDLKTLEQKRDELIAHRNALNLRRLNSLLSQKSKPPKVHTLETYKNSIDLIGKHSKVPLLEIDKRLDYAKLTCPWMIVENIKKVPNLDASESKLCFDLIFVDCCDLQVVIYIDNSKQSIQNLEIKVQRLYPIDEESIVRNLIDQAILTFDFSLFVYRMNTLLRMRHKRKRIWMNILDDINHDKLISINGYELTAKSRKDSMATILFDHSPSLVVFKTKNSVLSISWNIDFNSKNRHCVSEFTATSGNKNITKLFTALIKSKDLKLATLQLLNL</sequence>
<keyword evidence="2" id="KW-1185">Reference proteome</keyword>
<dbReference type="Proteomes" id="UP000307173">
    <property type="component" value="Unassembled WGS sequence"/>
</dbReference>
<evidence type="ECO:0000313" key="1">
    <source>
        <dbReference type="EMBL" id="TID14782.1"/>
    </source>
</evidence>